<name>A0A1M6L5C8_9FLAO</name>
<dbReference type="Proteomes" id="UP000184314">
    <property type="component" value="Unassembled WGS sequence"/>
</dbReference>
<gene>
    <name evidence="1" type="ORF">SAMN04488007_1031</name>
</gene>
<keyword evidence="2" id="KW-1185">Reference proteome</keyword>
<protein>
    <submittedName>
        <fullName evidence="1">Uncharacterized protein</fullName>
    </submittedName>
</protein>
<dbReference type="EMBL" id="FQZX01000001">
    <property type="protein sequence ID" value="SHJ66403.1"/>
    <property type="molecule type" value="Genomic_DNA"/>
</dbReference>
<proteinExistence type="predicted"/>
<accession>A0A1M6L5C8</accession>
<dbReference type="AlphaFoldDB" id="A0A1M6L5C8"/>
<reference evidence="2" key="1">
    <citation type="submission" date="2016-11" db="EMBL/GenBank/DDBJ databases">
        <authorList>
            <person name="Varghese N."/>
            <person name="Submissions S."/>
        </authorList>
    </citation>
    <scope>NUCLEOTIDE SEQUENCE [LARGE SCALE GENOMIC DNA]</scope>
    <source>
        <strain evidence="2">DSM 16478</strain>
    </source>
</reference>
<sequence>MKKPLLVLFLFGTMSIFGQSTKSKNIKVAIPSYAKKPVPQNVNTYMGAFANSKNAALPFTEEAFKNALKFQDFTKLTDENGTPDFLFALNGLSIKDLNLTISRSKANETYSVSIVPKADAAIGILTMLNGESVHYNRIAVLPKADSQGTIIPVVLDFTFEEEEKYLTFANDEQAKGTPYLVEEYLRVNLGDNFLTETLAPVLYEDYDIRANTEFEKFYFIKDKKTEGLEDETKAKVADFEEMSTTFTNLEQLRAGKEQLHSYKTYWEEKLAAYDLSSKTGKKAGWGLIMNLYNVALMQEDFEAASKYMEMALETEEKKWITRGKKNAFDKHYASYVLNYDKDSGERIYSEGYTVDPILAKIAKKEAIQGNNVDKAVGYVIKDDGEKMEGKISMRFSPQEQEGGNIMDVSGDTTAKRVTVTYVNAKGKTKNASLKCKEVSEIVIEDRVFEPVNPKKGFIKSTEAGLSGFNLNSTIFMQRVFVGTGIKLFKDLTDTDTYYFSIDGVKKAETASAEFFASCPALAGRIEGGEFSTSEEDQIKIAKAYSNECK</sequence>
<dbReference type="RefSeq" id="WP_139251895.1">
    <property type="nucleotide sequence ID" value="NZ_FQZX01000001.1"/>
</dbReference>
<evidence type="ECO:0000313" key="1">
    <source>
        <dbReference type="EMBL" id="SHJ66403.1"/>
    </source>
</evidence>
<organism evidence="1 2">
    <name type="scientific">Maribacter aquivivus</name>
    <dbReference type="NCBI Taxonomy" id="228958"/>
    <lineage>
        <taxon>Bacteria</taxon>
        <taxon>Pseudomonadati</taxon>
        <taxon>Bacteroidota</taxon>
        <taxon>Flavobacteriia</taxon>
        <taxon>Flavobacteriales</taxon>
        <taxon>Flavobacteriaceae</taxon>
        <taxon>Maribacter</taxon>
    </lineage>
</organism>
<evidence type="ECO:0000313" key="2">
    <source>
        <dbReference type="Proteomes" id="UP000184314"/>
    </source>
</evidence>
<dbReference type="OrthoDB" id="1170022at2"/>